<feature type="region of interest" description="Disordered" evidence="1">
    <location>
        <begin position="531"/>
        <end position="552"/>
    </location>
</feature>
<evidence type="ECO:0000313" key="2">
    <source>
        <dbReference type="EMBL" id="KAF9507069.1"/>
    </source>
</evidence>
<feature type="compositionally biased region" description="Low complexity" evidence="1">
    <location>
        <begin position="731"/>
        <end position="744"/>
    </location>
</feature>
<evidence type="ECO:0000313" key="3">
    <source>
        <dbReference type="Proteomes" id="UP000886523"/>
    </source>
</evidence>
<name>A0A9P6DQ72_9AGAM</name>
<reference evidence="2" key="1">
    <citation type="journal article" date="2020" name="Nat. Commun.">
        <title>Large-scale genome sequencing of mycorrhizal fungi provides insights into the early evolution of symbiotic traits.</title>
        <authorList>
            <person name="Miyauchi S."/>
            <person name="Kiss E."/>
            <person name="Kuo A."/>
            <person name="Drula E."/>
            <person name="Kohler A."/>
            <person name="Sanchez-Garcia M."/>
            <person name="Morin E."/>
            <person name="Andreopoulos B."/>
            <person name="Barry K.W."/>
            <person name="Bonito G."/>
            <person name="Buee M."/>
            <person name="Carver A."/>
            <person name="Chen C."/>
            <person name="Cichocki N."/>
            <person name="Clum A."/>
            <person name="Culley D."/>
            <person name="Crous P.W."/>
            <person name="Fauchery L."/>
            <person name="Girlanda M."/>
            <person name="Hayes R.D."/>
            <person name="Keri Z."/>
            <person name="LaButti K."/>
            <person name="Lipzen A."/>
            <person name="Lombard V."/>
            <person name="Magnuson J."/>
            <person name="Maillard F."/>
            <person name="Murat C."/>
            <person name="Nolan M."/>
            <person name="Ohm R.A."/>
            <person name="Pangilinan J."/>
            <person name="Pereira M.F."/>
            <person name="Perotto S."/>
            <person name="Peter M."/>
            <person name="Pfister S."/>
            <person name="Riley R."/>
            <person name="Sitrit Y."/>
            <person name="Stielow J.B."/>
            <person name="Szollosi G."/>
            <person name="Zifcakova L."/>
            <person name="Stursova M."/>
            <person name="Spatafora J.W."/>
            <person name="Tedersoo L."/>
            <person name="Vaario L.M."/>
            <person name="Yamada A."/>
            <person name="Yan M."/>
            <person name="Wang P."/>
            <person name="Xu J."/>
            <person name="Bruns T."/>
            <person name="Baldrian P."/>
            <person name="Vilgalys R."/>
            <person name="Dunand C."/>
            <person name="Henrissat B."/>
            <person name="Grigoriev I.V."/>
            <person name="Hibbett D."/>
            <person name="Nagy L.G."/>
            <person name="Martin F.M."/>
        </authorList>
    </citation>
    <scope>NUCLEOTIDE SEQUENCE</scope>
    <source>
        <strain evidence="2">UP504</strain>
    </source>
</reference>
<comment type="caution">
    <text evidence="2">The sequence shown here is derived from an EMBL/GenBank/DDBJ whole genome shotgun (WGS) entry which is preliminary data.</text>
</comment>
<feature type="compositionally biased region" description="Low complexity" evidence="1">
    <location>
        <begin position="596"/>
        <end position="611"/>
    </location>
</feature>
<gene>
    <name evidence="2" type="ORF">BS47DRAFT_1352081</name>
</gene>
<feature type="region of interest" description="Disordered" evidence="1">
    <location>
        <begin position="154"/>
        <end position="264"/>
    </location>
</feature>
<evidence type="ECO:0000256" key="1">
    <source>
        <dbReference type="SAM" id="MobiDB-lite"/>
    </source>
</evidence>
<organism evidence="2 3">
    <name type="scientific">Hydnum rufescens UP504</name>
    <dbReference type="NCBI Taxonomy" id="1448309"/>
    <lineage>
        <taxon>Eukaryota</taxon>
        <taxon>Fungi</taxon>
        <taxon>Dikarya</taxon>
        <taxon>Basidiomycota</taxon>
        <taxon>Agaricomycotina</taxon>
        <taxon>Agaricomycetes</taxon>
        <taxon>Cantharellales</taxon>
        <taxon>Hydnaceae</taxon>
        <taxon>Hydnum</taxon>
    </lineage>
</organism>
<sequence length="865" mass="95871">MESRRRRSSISITPTNTSITARRASVGSLLMTSSRPPLALLGPQITPAHVFADSQSLSALEDSKPRPSWNEETSGILTNMNTGPSYSTSHTRLISTPARMHPNYSSRRASLPAVSLSSHVSVPPPSLGVAYPPFQQPADSRLLDQLQSYVLTGKKRSIQSIHDDKPRSDRAPSPRAPFVSRIHPPGEDNDAQDSDDGELARQLDRAKLRAIDDGNRRPSLPINIPPSQLSSSSREPLDDLNPPSSPAPPKPLPDLPSSDPGPSATAAFDLNFIFGERRPSNGLISLPHDQHFVATRRMSVSLDTGTDAREWEDSFARFVDQNDQEYSDRRGEWTFTRQSPPLTIQDAMGIWKCSTLVIRGIPPDKQAVPMLMEMPRSPSSSQVRVHIHRHSRAPAYSLMLGDWTHLSPSRSTLLLAPKKVHLHVTVKKDSPYPPRRRPSVFSNKEITSRFVSTASAPPDQTIFSRSDEDLDDFRLPPPGYIPPYVDLQMMVEPSDRSSNNHATAFTTLEPEVRDILLDQIRSRYTLGGRIKRVLGAGPPSPPTASTSNPTQRHAIEGTYAPPWMLMAPGYLKEENDRKSKRDKPKSRPSMDDSRSSRPSSRAQARSNAADSGSHAHTMSVSNEERGRRERGRQEPERERESSLPPRNDILETISDDTMCMAIPLWDFRVQNGFINGGQELPPPSARRWLFVTYIPFTFVKTPPPSLHHLHLRSLFFRSGHAAQSKKRARNGSAATVSSPGGSSSLRSFRVVARILTHHELRRSGLRHPTAAADEDPDYERTRRSTSGEEPFSAVIAVCHDSQAGNVEYIPEGLDRLGLCGNEARFVHGATTPFTFERDPTQLSPIGRDVIEITWAGCLALMHAPT</sequence>
<feature type="compositionally biased region" description="Basic and acidic residues" evidence="1">
    <location>
        <begin position="622"/>
        <end position="641"/>
    </location>
</feature>
<feature type="region of interest" description="Disordered" evidence="1">
    <location>
        <begin position="763"/>
        <end position="787"/>
    </location>
</feature>
<keyword evidence="3" id="KW-1185">Reference proteome</keyword>
<accession>A0A9P6DQ72</accession>
<proteinExistence type="predicted"/>
<feature type="region of interest" description="Disordered" evidence="1">
    <location>
        <begin position="725"/>
        <end position="744"/>
    </location>
</feature>
<dbReference type="EMBL" id="MU129091">
    <property type="protein sequence ID" value="KAF9507069.1"/>
    <property type="molecule type" value="Genomic_DNA"/>
</dbReference>
<feature type="compositionally biased region" description="Basic and acidic residues" evidence="1">
    <location>
        <begin position="161"/>
        <end position="172"/>
    </location>
</feature>
<dbReference type="AlphaFoldDB" id="A0A9P6DQ72"/>
<feature type="compositionally biased region" description="Basic and acidic residues" evidence="1">
    <location>
        <begin position="198"/>
        <end position="216"/>
    </location>
</feature>
<feature type="compositionally biased region" description="Acidic residues" evidence="1">
    <location>
        <begin position="187"/>
        <end position="197"/>
    </location>
</feature>
<protein>
    <submittedName>
        <fullName evidence="2">Uncharacterized protein</fullName>
    </submittedName>
</protein>
<dbReference type="Proteomes" id="UP000886523">
    <property type="component" value="Unassembled WGS sequence"/>
</dbReference>
<feature type="region of interest" description="Disordered" evidence="1">
    <location>
        <begin position="572"/>
        <end position="649"/>
    </location>
</feature>
<feature type="compositionally biased region" description="Pro residues" evidence="1">
    <location>
        <begin position="243"/>
        <end position="254"/>
    </location>
</feature>
<dbReference type="OrthoDB" id="3357948at2759"/>
<feature type="compositionally biased region" description="Polar residues" evidence="1">
    <location>
        <begin position="225"/>
        <end position="234"/>
    </location>
</feature>